<dbReference type="InterPro" id="IPR014577">
    <property type="entry name" value="UCP033093_metalloPase"/>
</dbReference>
<gene>
    <name evidence="7" type="ORF">QP027_04205</name>
</gene>
<keyword evidence="4" id="KW-0378">Hydrolase</keyword>
<dbReference type="CDD" id="cd00840">
    <property type="entry name" value="MPP_Mre11_N"/>
    <property type="match status" value="1"/>
</dbReference>
<dbReference type="Proteomes" id="UP001225598">
    <property type="component" value="Chromosome"/>
</dbReference>
<feature type="domain" description="Calcineurin-like phosphoesterase" evidence="6">
    <location>
        <begin position="5"/>
        <end position="198"/>
    </location>
</feature>
<dbReference type="InterPro" id="IPR004843">
    <property type="entry name" value="Calcineurin-like_PHP"/>
</dbReference>
<dbReference type="Pfam" id="PF00149">
    <property type="entry name" value="Metallophos"/>
    <property type="match status" value="1"/>
</dbReference>
<comment type="similarity">
    <text evidence="1">Belongs to the SbcD family.</text>
</comment>
<dbReference type="SUPFAM" id="SSF56300">
    <property type="entry name" value="Metallo-dependent phosphatases"/>
    <property type="match status" value="1"/>
</dbReference>
<evidence type="ECO:0000256" key="5">
    <source>
        <dbReference type="ARBA" id="ARBA00022839"/>
    </source>
</evidence>
<dbReference type="RefSeq" id="WP_284826243.1">
    <property type="nucleotide sequence ID" value="NZ_CP126969.1"/>
</dbReference>
<evidence type="ECO:0000256" key="4">
    <source>
        <dbReference type="ARBA" id="ARBA00022801"/>
    </source>
</evidence>
<sequence>MNTLTFIHSSDLQLGMTRKFLDSDAQSRFDDSRLRAVERLGMLADERGAEFIVIAGDVFEHNSLDPRTIGRAVELLSRLPVPVYLLPGNHDPLIADSIFNRTRDIDNVTVIEESSVIEVRPGVELIGAPLIAKHASEDLVAVALRDLEPSDALRVLVGHGQVASFSSEPAPGLIDLDNIESRIADGTIDYVALGDTHSTQSLGTSGRVWFSGSPEVTDFHDFVPGSAGGEVDSGNALVVTLSGDDIDVEKVHTGQWRFEALSWEVSDLDDVRALLADLDTYEDKARTVIKYSISGTLGLEATRMLEAGIAKQEPVFGALYERDRLWDLHLEPSDEEMANLPLQGFARSAMGELVTSASNNDPTARDAVNLLFRLSQEA</sequence>
<accession>A0ABY8VJ05</accession>
<organism evidence="7 8">
    <name type="scientific">Corynebacterium breve</name>
    <dbReference type="NCBI Taxonomy" id="3049799"/>
    <lineage>
        <taxon>Bacteria</taxon>
        <taxon>Bacillati</taxon>
        <taxon>Actinomycetota</taxon>
        <taxon>Actinomycetes</taxon>
        <taxon>Mycobacteriales</taxon>
        <taxon>Corynebacteriaceae</taxon>
        <taxon>Corynebacterium</taxon>
    </lineage>
</organism>
<evidence type="ECO:0000256" key="3">
    <source>
        <dbReference type="ARBA" id="ARBA00022722"/>
    </source>
</evidence>
<dbReference type="InterPro" id="IPR041796">
    <property type="entry name" value="Mre11_N"/>
</dbReference>
<evidence type="ECO:0000256" key="2">
    <source>
        <dbReference type="ARBA" id="ARBA00013365"/>
    </source>
</evidence>
<reference evidence="7 8" key="1">
    <citation type="submission" date="2023-05" db="EMBL/GenBank/DDBJ databases">
        <title>Corynebacterium suedekumii sp. nov. and Corynebacterium breve sp. nov. isolated from raw cow's milk.</title>
        <authorList>
            <person name="Baer M.K."/>
            <person name="Mehl L."/>
            <person name="Hellmuth R."/>
            <person name="Marke G."/>
            <person name="Lipski A."/>
        </authorList>
    </citation>
    <scope>NUCLEOTIDE SEQUENCE [LARGE SCALE GENOMIC DNA]</scope>
    <source>
        <strain evidence="7 8">R4</strain>
    </source>
</reference>
<dbReference type="GO" id="GO:0004527">
    <property type="term" value="F:exonuclease activity"/>
    <property type="evidence" value="ECO:0007669"/>
    <property type="project" value="UniProtKB-KW"/>
</dbReference>
<evidence type="ECO:0000313" key="8">
    <source>
        <dbReference type="Proteomes" id="UP001225598"/>
    </source>
</evidence>
<dbReference type="InterPro" id="IPR029052">
    <property type="entry name" value="Metallo-depent_PP-like"/>
</dbReference>
<dbReference type="Gene3D" id="3.60.21.10">
    <property type="match status" value="1"/>
</dbReference>
<dbReference type="EMBL" id="CP126969">
    <property type="protein sequence ID" value="WIM68603.1"/>
    <property type="molecule type" value="Genomic_DNA"/>
</dbReference>
<name>A0ABY8VJ05_9CORY</name>
<evidence type="ECO:0000313" key="7">
    <source>
        <dbReference type="EMBL" id="WIM68603.1"/>
    </source>
</evidence>
<dbReference type="InterPro" id="IPR050535">
    <property type="entry name" value="DNA_Repair-Maintenance_Comp"/>
</dbReference>
<keyword evidence="8" id="KW-1185">Reference proteome</keyword>
<dbReference type="PANTHER" id="PTHR30337:SF0">
    <property type="entry name" value="NUCLEASE SBCCD SUBUNIT D"/>
    <property type="match status" value="1"/>
</dbReference>
<proteinExistence type="inferred from homology"/>
<keyword evidence="3" id="KW-0540">Nuclease</keyword>
<keyword evidence="5 7" id="KW-0269">Exonuclease</keyword>
<dbReference type="PIRSF" id="PIRSF033093">
    <property type="entry name" value="UCP_ML1119"/>
    <property type="match status" value="1"/>
</dbReference>
<evidence type="ECO:0000259" key="6">
    <source>
        <dbReference type="Pfam" id="PF00149"/>
    </source>
</evidence>
<evidence type="ECO:0000256" key="1">
    <source>
        <dbReference type="ARBA" id="ARBA00010555"/>
    </source>
</evidence>
<protein>
    <recommendedName>
        <fullName evidence="2">Nuclease SbcCD subunit D</fullName>
    </recommendedName>
</protein>
<dbReference type="PANTHER" id="PTHR30337">
    <property type="entry name" value="COMPONENT OF ATP-DEPENDENT DSDNA EXONUCLEASE"/>
    <property type="match status" value="1"/>
</dbReference>